<keyword evidence="2 5" id="KW-0489">Methyltransferase</keyword>
<dbReference type="Gene3D" id="3.30.1330.30">
    <property type="match status" value="1"/>
</dbReference>
<dbReference type="AlphaFoldDB" id="A0A9D2U8W8"/>
<reference evidence="5" key="2">
    <citation type="submission" date="2021-04" db="EMBL/GenBank/DDBJ databases">
        <authorList>
            <person name="Gilroy R."/>
        </authorList>
    </citation>
    <scope>NUCLEOTIDE SEQUENCE</scope>
    <source>
        <strain evidence="5">9264</strain>
    </source>
</reference>
<dbReference type="Proteomes" id="UP000823889">
    <property type="component" value="Unassembled WGS sequence"/>
</dbReference>
<organism evidence="5 6">
    <name type="scientific">Candidatus Paenalcaligenes intestinipullorum</name>
    <dbReference type="NCBI Taxonomy" id="2838718"/>
    <lineage>
        <taxon>Bacteria</taxon>
        <taxon>Pseudomonadati</taxon>
        <taxon>Pseudomonadota</taxon>
        <taxon>Betaproteobacteria</taxon>
        <taxon>Burkholderiales</taxon>
        <taxon>Alcaligenaceae</taxon>
        <taxon>Paenalcaligenes</taxon>
    </lineage>
</organism>
<dbReference type="InterPro" id="IPR029028">
    <property type="entry name" value="Alpha/beta_knot_MTases"/>
</dbReference>
<dbReference type="Gene3D" id="3.40.1280.10">
    <property type="match status" value="1"/>
</dbReference>
<dbReference type="GO" id="GO:0005737">
    <property type="term" value="C:cytoplasm"/>
    <property type="evidence" value="ECO:0007669"/>
    <property type="project" value="UniProtKB-ARBA"/>
</dbReference>
<dbReference type="SUPFAM" id="SSF55315">
    <property type="entry name" value="L30e-like"/>
    <property type="match status" value="1"/>
</dbReference>
<dbReference type="InterPro" id="IPR051259">
    <property type="entry name" value="rRNA_Methyltransferase"/>
</dbReference>
<dbReference type="Pfam" id="PF22435">
    <property type="entry name" value="MRM3-like_sub_bind"/>
    <property type="match status" value="1"/>
</dbReference>
<dbReference type="GO" id="GO:0003723">
    <property type="term" value="F:RNA binding"/>
    <property type="evidence" value="ECO:0007669"/>
    <property type="project" value="InterPro"/>
</dbReference>
<dbReference type="GO" id="GO:0008173">
    <property type="term" value="F:RNA methyltransferase activity"/>
    <property type="evidence" value="ECO:0007669"/>
    <property type="project" value="InterPro"/>
</dbReference>
<evidence type="ECO:0000313" key="5">
    <source>
        <dbReference type="EMBL" id="HJD44207.1"/>
    </source>
</evidence>
<evidence type="ECO:0000256" key="2">
    <source>
        <dbReference type="ARBA" id="ARBA00022603"/>
    </source>
</evidence>
<dbReference type="SMART" id="SM00967">
    <property type="entry name" value="SpoU_sub_bind"/>
    <property type="match status" value="1"/>
</dbReference>
<feature type="domain" description="RNA 2-O ribose methyltransferase substrate binding" evidence="4">
    <location>
        <begin position="33"/>
        <end position="107"/>
    </location>
</feature>
<dbReference type="InterPro" id="IPR053888">
    <property type="entry name" value="MRM3-like_sub_bind"/>
</dbReference>
<keyword evidence="3" id="KW-0808">Transferase</keyword>
<proteinExistence type="inferred from homology"/>
<dbReference type="InterPro" id="IPR029026">
    <property type="entry name" value="tRNA_m1G_MTases_N"/>
</dbReference>
<evidence type="ECO:0000256" key="1">
    <source>
        <dbReference type="ARBA" id="ARBA00007228"/>
    </source>
</evidence>
<protein>
    <submittedName>
        <fullName evidence="5">RNA methyltransferase</fullName>
    </submittedName>
</protein>
<dbReference type="GO" id="GO:0006396">
    <property type="term" value="P:RNA processing"/>
    <property type="evidence" value="ECO:0007669"/>
    <property type="project" value="InterPro"/>
</dbReference>
<dbReference type="CDD" id="cd18095">
    <property type="entry name" value="SpoU-like_rRNA-MTase"/>
    <property type="match status" value="1"/>
</dbReference>
<dbReference type="EMBL" id="DWUQ01000082">
    <property type="protein sequence ID" value="HJD44207.1"/>
    <property type="molecule type" value="Genomic_DNA"/>
</dbReference>
<reference evidence="5" key="1">
    <citation type="journal article" date="2021" name="PeerJ">
        <title>Extensive microbial diversity within the chicken gut microbiome revealed by metagenomics and culture.</title>
        <authorList>
            <person name="Gilroy R."/>
            <person name="Ravi A."/>
            <person name="Getino M."/>
            <person name="Pursley I."/>
            <person name="Horton D.L."/>
            <person name="Alikhan N.F."/>
            <person name="Baker D."/>
            <person name="Gharbi K."/>
            <person name="Hall N."/>
            <person name="Watson M."/>
            <person name="Adriaenssens E.M."/>
            <person name="Foster-Nyarko E."/>
            <person name="Jarju S."/>
            <person name="Secka A."/>
            <person name="Antonio M."/>
            <person name="Oren A."/>
            <person name="Chaudhuri R.R."/>
            <person name="La Ragione R."/>
            <person name="Hildebrand F."/>
            <person name="Pallen M.J."/>
        </authorList>
    </citation>
    <scope>NUCLEOTIDE SEQUENCE</scope>
    <source>
        <strain evidence="5">9264</strain>
    </source>
</reference>
<dbReference type="PANTHER" id="PTHR43191">
    <property type="entry name" value="RRNA METHYLTRANSFERASE 3"/>
    <property type="match status" value="1"/>
</dbReference>
<dbReference type="GO" id="GO:0032259">
    <property type="term" value="P:methylation"/>
    <property type="evidence" value="ECO:0007669"/>
    <property type="project" value="UniProtKB-KW"/>
</dbReference>
<dbReference type="Pfam" id="PF00588">
    <property type="entry name" value="SpoU_methylase"/>
    <property type="match status" value="1"/>
</dbReference>
<dbReference type="SUPFAM" id="SSF75217">
    <property type="entry name" value="alpha/beta knot"/>
    <property type="match status" value="1"/>
</dbReference>
<evidence type="ECO:0000313" key="6">
    <source>
        <dbReference type="Proteomes" id="UP000823889"/>
    </source>
</evidence>
<gene>
    <name evidence="5" type="ORF">H9906_04160</name>
</gene>
<sequence>MRQIASRENPSFKQWLRLAQNKSGYQRKQGLIWLEGIHLCQSWLQHYEAIDTLLLSEEHLDRPEIQQLRQQIPAEHCVRVPFALMRQLSQVEQSQGVAMVVQRPMHAPCSLQQRALLLDRIQDPGNLGTLLRTAAAVGIEQVYLSSGCTDVWGQKVLRSGQGAHFALALYEGVDLAALIQTASVEVYATSLAPQSQSLYQHPLSAQAAWIFGNEGQGVHPDLQALCAQQLFIPQSAAVESLNVAIAAAVCLFEQYRQQRTS</sequence>
<dbReference type="PANTHER" id="PTHR43191:SF2">
    <property type="entry name" value="RRNA METHYLTRANSFERASE 3, MITOCHONDRIAL"/>
    <property type="match status" value="1"/>
</dbReference>
<evidence type="ECO:0000256" key="3">
    <source>
        <dbReference type="ARBA" id="ARBA00022679"/>
    </source>
</evidence>
<comment type="caution">
    <text evidence="5">The sequence shown here is derived from an EMBL/GenBank/DDBJ whole genome shotgun (WGS) entry which is preliminary data.</text>
</comment>
<accession>A0A9D2U8W8</accession>
<comment type="similarity">
    <text evidence="1">Belongs to the class IV-like SAM-binding methyltransferase superfamily. RNA methyltransferase TrmH family.</text>
</comment>
<name>A0A9D2U8W8_9BURK</name>
<dbReference type="InterPro" id="IPR029064">
    <property type="entry name" value="Ribosomal_eL30-like_sf"/>
</dbReference>
<evidence type="ECO:0000259" key="4">
    <source>
        <dbReference type="SMART" id="SM00967"/>
    </source>
</evidence>
<dbReference type="InterPro" id="IPR013123">
    <property type="entry name" value="SpoU_subst-bd"/>
</dbReference>
<dbReference type="InterPro" id="IPR001537">
    <property type="entry name" value="SpoU_MeTrfase"/>
</dbReference>